<proteinExistence type="predicted"/>
<accession>A0A9P6QW59</accession>
<evidence type="ECO:0000313" key="3">
    <source>
        <dbReference type="Proteomes" id="UP000823405"/>
    </source>
</evidence>
<sequence>MNASNSWWLTVEAGTVSNSKCLWGVILQALGFEIVHLKAKVAFDYELISGRLRREFKGGLTEKEVRDHVVKKRYLMDVGLAKYSLLDPIEFLSEDSEDTTASTNHAPRGGMGKQFQISRRHPKWHP</sequence>
<name>A0A9P6QW59_9FUNG</name>
<dbReference type="Proteomes" id="UP000823405">
    <property type="component" value="Unassembled WGS sequence"/>
</dbReference>
<organism evidence="2 3">
    <name type="scientific">Linnemannia gamsii</name>
    <dbReference type="NCBI Taxonomy" id="64522"/>
    <lineage>
        <taxon>Eukaryota</taxon>
        <taxon>Fungi</taxon>
        <taxon>Fungi incertae sedis</taxon>
        <taxon>Mucoromycota</taxon>
        <taxon>Mortierellomycotina</taxon>
        <taxon>Mortierellomycetes</taxon>
        <taxon>Mortierellales</taxon>
        <taxon>Mortierellaceae</taxon>
        <taxon>Linnemannia</taxon>
    </lineage>
</organism>
<feature type="region of interest" description="Disordered" evidence="1">
    <location>
        <begin position="97"/>
        <end position="126"/>
    </location>
</feature>
<dbReference type="AlphaFoldDB" id="A0A9P6QW59"/>
<evidence type="ECO:0000313" key="2">
    <source>
        <dbReference type="EMBL" id="KAG0301396.1"/>
    </source>
</evidence>
<dbReference type="OrthoDB" id="10260017at2759"/>
<reference evidence="2" key="1">
    <citation type="journal article" date="2020" name="Fungal Divers.">
        <title>Resolving the Mortierellaceae phylogeny through synthesis of multi-gene phylogenetics and phylogenomics.</title>
        <authorList>
            <person name="Vandepol N."/>
            <person name="Liber J."/>
            <person name="Desiro A."/>
            <person name="Na H."/>
            <person name="Kennedy M."/>
            <person name="Barry K."/>
            <person name="Grigoriev I.V."/>
            <person name="Miller A.N."/>
            <person name="O'Donnell K."/>
            <person name="Stajich J.E."/>
            <person name="Bonito G."/>
        </authorList>
    </citation>
    <scope>NUCLEOTIDE SEQUENCE</scope>
    <source>
        <strain evidence="2">NVP60</strain>
    </source>
</reference>
<dbReference type="EMBL" id="JAAAIN010001634">
    <property type="protein sequence ID" value="KAG0301396.1"/>
    <property type="molecule type" value="Genomic_DNA"/>
</dbReference>
<evidence type="ECO:0000256" key="1">
    <source>
        <dbReference type="SAM" id="MobiDB-lite"/>
    </source>
</evidence>
<gene>
    <name evidence="2" type="ORF">BGZ97_002799</name>
</gene>
<comment type="caution">
    <text evidence="2">The sequence shown here is derived from an EMBL/GenBank/DDBJ whole genome shotgun (WGS) entry which is preliminary data.</text>
</comment>
<protein>
    <submittedName>
        <fullName evidence="2">Uncharacterized protein</fullName>
    </submittedName>
</protein>
<keyword evidence="3" id="KW-1185">Reference proteome</keyword>